<organism evidence="1 2">
    <name type="scientific">Echinicola vietnamensis (strain DSM 17526 / LMG 23754 / KMM 6221)</name>
    <dbReference type="NCBI Taxonomy" id="926556"/>
    <lineage>
        <taxon>Bacteria</taxon>
        <taxon>Pseudomonadati</taxon>
        <taxon>Bacteroidota</taxon>
        <taxon>Cytophagia</taxon>
        <taxon>Cytophagales</taxon>
        <taxon>Cyclobacteriaceae</taxon>
        <taxon>Echinicola</taxon>
    </lineage>
</organism>
<dbReference type="Proteomes" id="UP000010796">
    <property type="component" value="Chromosome"/>
</dbReference>
<keyword evidence="2" id="KW-1185">Reference proteome</keyword>
<proteinExistence type="predicted"/>
<dbReference type="KEGG" id="evi:Echvi_3250"/>
<dbReference type="AlphaFoldDB" id="L0G3A6"/>
<sequence>MKCIKIGILILFCLGIVITSSAQGMNRSENPYYKPYFDSLKNMEWPYKLPILGKQVYKRGYDIPYAYGVSGIYFTQTQEITIQSILLGFNGSNMVDFSEFITFGPTIAATNAYTFRPDIWVLPFLNVYGMIGGGTTETNVSLLKPVGLQTDQHFKASSFGLGATLSGAVGPLWIAWDNNYNFVDVDVVVEPIPAFNSSLRVGHSILNPVNPEKALSVWAGVFFQNISNDTQGSISIKEIFPQLGEGILIDYMYEWANGLPPAQRIVANQIIGKIEDMSNEIDPGNANVDYLLDKKVTSPFNIILGAQYQFNKNIMLRSELGVFGKRSQFLLNLNYRFPGFIKNPNK</sequence>
<reference evidence="2" key="1">
    <citation type="submission" date="2012-02" db="EMBL/GenBank/DDBJ databases">
        <title>The complete genome of Echinicola vietnamensis DSM 17526.</title>
        <authorList>
            <person name="Lucas S."/>
            <person name="Copeland A."/>
            <person name="Lapidus A."/>
            <person name="Glavina del Rio T."/>
            <person name="Dalin E."/>
            <person name="Tice H."/>
            <person name="Bruce D."/>
            <person name="Goodwin L."/>
            <person name="Pitluck S."/>
            <person name="Peters L."/>
            <person name="Ovchinnikova G."/>
            <person name="Teshima H."/>
            <person name="Kyrpides N."/>
            <person name="Mavromatis K."/>
            <person name="Ivanova N."/>
            <person name="Brettin T."/>
            <person name="Detter J.C."/>
            <person name="Han C."/>
            <person name="Larimer F."/>
            <person name="Land M."/>
            <person name="Hauser L."/>
            <person name="Markowitz V."/>
            <person name="Cheng J.-F."/>
            <person name="Hugenholtz P."/>
            <person name="Woyke T."/>
            <person name="Wu D."/>
            <person name="Brambilla E."/>
            <person name="Klenk H.-P."/>
            <person name="Eisen J.A."/>
        </authorList>
    </citation>
    <scope>NUCLEOTIDE SEQUENCE [LARGE SCALE GENOMIC DNA]</scope>
    <source>
        <strain evidence="2">DSM 17526 / LMG 23754 / KMM 6221</strain>
    </source>
</reference>
<evidence type="ECO:0000313" key="1">
    <source>
        <dbReference type="EMBL" id="AGA79476.1"/>
    </source>
</evidence>
<accession>L0G3A6</accession>
<dbReference type="eggNOG" id="ENOG502Z8D0">
    <property type="taxonomic scope" value="Bacteria"/>
</dbReference>
<dbReference type="EMBL" id="CP003346">
    <property type="protein sequence ID" value="AGA79476.1"/>
    <property type="molecule type" value="Genomic_DNA"/>
</dbReference>
<dbReference type="HOGENOM" id="CLU_057858_1_0_10"/>
<dbReference type="PATRIC" id="fig|926556.3.peg.3426"/>
<gene>
    <name evidence="1" type="ordered locus">Echvi_3250</name>
</gene>
<dbReference type="STRING" id="926556.Echvi_3250"/>
<dbReference type="RefSeq" id="WP_015267022.1">
    <property type="nucleotide sequence ID" value="NC_019904.1"/>
</dbReference>
<name>L0G3A6_ECHVK</name>
<protein>
    <submittedName>
        <fullName evidence="1">Uncharacterized protein</fullName>
    </submittedName>
</protein>
<evidence type="ECO:0000313" key="2">
    <source>
        <dbReference type="Proteomes" id="UP000010796"/>
    </source>
</evidence>